<dbReference type="SMART" id="SM00448">
    <property type="entry name" value="REC"/>
    <property type="match status" value="1"/>
</dbReference>
<keyword evidence="4" id="KW-0902">Two-component regulatory system</keyword>
<keyword evidence="2" id="KW-0547">Nucleotide-binding</keyword>
<feature type="modified residue" description="4-aspartylphosphate" evidence="8">
    <location>
        <position position="57"/>
    </location>
</feature>
<dbReference type="SMART" id="SM00382">
    <property type="entry name" value="AAA"/>
    <property type="match status" value="1"/>
</dbReference>
<dbReference type="RefSeq" id="WP_207931577.1">
    <property type="nucleotide sequence ID" value="NZ_CP062222.1"/>
</dbReference>
<evidence type="ECO:0000256" key="7">
    <source>
        <dbReference type="ARBA" id="ARBA00023163"/>
    </source>
</evidence>
<dbReference type="GO" id="GO:0006355">
    <property type="term" value="P:regulation of DNA-templated transcription"/>
    <property type="evidence" value="ECO:0007669"/>
    <property type="project" value="InterPro"/>
</dbReference>
<accession>A0A975C1U1</accession>
<dbReference type="FunFam" id="3.40.50.2300:FF:000018">
    <property type="entry name" value="DNA-binding transcriptional regulator NtrC"/>
    <property type="match status" value="1"/>
</dbReference>
<dbReference type="GO" id="GO:0005524">
    <property type="term" value="F:ATP binding"/>
    <property type="evidence" value="ECO:0007669"/>
    <property type="project" value="UniProtKB-KW"/>
</dbReference>
<dbReference type="PANTHER" id="PTHR32071">
    <property type="entry name" value="TRANSCRIPTIONAL REGULATORY PROTEIN"/>
    <property type="match status" value="1"/>
</dbReference>
<sequence length="450" mass="49510">MDFAQPKAVALVDDDDDFREALSERLTLEGFEVSAYPSAEAALKAVDAGFAGVVVSDLRMPGLDGRQLLARLQAIDEGLPVLMITGHGDIADAVEALRHGAYDFVAKPFAFERLLDSLNRALEKRALVLDNRRLAAAQSDAGLELPLLGSSETMARLRATIAQLADARLDVLIEGETGVGKEVVARALHNGGRRRIHPFVAVNCGALPEGLIESELFGHEPGAFPGATRRRIGHIEQSHRGTLFLDEIESMPTAVQVKLLRVIEEREVQPIGGAAKTLDLRILASSKIDLEDAIRAGAFREDLYYRLNVVKLRVAPLRERREDMPLLFAHFLRRAAAREDRSAPGLTAAVRRHLLEHDWPGNVRELVHFAERVAAGLTDPGGVGVVEEEAGGLTERVARYEAELIRETLERCDGDVTAVTEALRLPRKTLYDKLQKHGLKPADFRRRREG</sequence>
<dbReference type="InterPro" id="IPR027417">
    <property type="entry name" value="P-loop_NTPase"/>
</dbReference>
<evidence type="ECO:0000256" key="5">
    <source>
        <dbReference type="ARBA" id="ARBA00023015"/>
    </source>
</evidence>
<dbReference type="Gene3D" id="3.40.50.2300">
    <property type="match status" value="1"/>
</dbReference>
<evidence type="ECO:0000313" key="12">
    <source>
        <dbReference type="Proteomes" id="UP000663918"/>
    </source>
</evidence>
<dbReference type="InterPro" id="IPR009057">
    <property type="entry name" value="Homeodomain-like_sf"/>
</dbReference>
<dbReference type="Gene3D" id="1.10.10.60">
    <property type="entry name" value="Homeodomain-like"/>
    <property type="match status" value="1"/>
</dbReference>
<evidence type="ECO:0000256" key="2">
    <source>
        <dbReference type="ARBA" id="ARBA00022741"/>
    </source>
</evidence>
<dbReference type="CDD" id="cd00009">
    <property type="entry name" value="AAA"/>
    <property type="match status" value="1"/>
</dbReference>
<dbReference type="InterPro" id="IPR011006">
    <property type="entry name" value="CheY-like_superfamily"/>
</dbReference>
<dbReference type="PROSITE" id="PS00688">
    <property type="entry name" value="SIGMA54_INTERACT_3"/>
    <property type="match status" value="1"/>
</dbReference>
<dbReference type="Pfam" id="PF25601">
    <property type="entry name" value="AAA_lid_14"/>
    <property type="match status" value="1"/>
</dbReference>
<evidence type="ECO:0000256" key="6">
    <source>
        <dbReference type="ARBA" id="ARBA00023159"/>
    </source>
</evidence>
<name>A0A975C1U1_9CAUL</name>
<dbReference type="EMBL" id="CP062222">
    <property type="protein sequence ID" value="QTC92296.1"/>
    <property type="molecule type" value="Genomic_DNA"/>
</dbReference>
<keyword evidence="6" id="KW-0010">Activator</keyword>
<dbReference type="Pfam" id="PF00072">
    <property type="entry name" value="Response_reg"/>
    <property type="match status" value="1"/>
</dbReference>
<dbReference type="KEGG" id="bgoe:IFJ75_05220"/>
<feature type="domain" description="Response regulatory" evidence="10">
    <location>
        <begin position="8"/>
        <end position="122"/>
    </location>
</feature>
<evidence type="ECO:0000256" key="3">
    <source>
        <dbReference type="ARBA" id="ARBA00022840"/>
    </source>
</evidence>
<dbReference type="InterPro" id="IPR003593">
    <property type="entry name" value="AAA+_ATPase"/>
</dbReference>
<feature type="domain" description="Sigma-54 factor interaction" evidence="9">
    <location>
        <begin position="147"/>
        <end position="375"/>
    </location>
</feature>
<keyword evidence="5" id="KW-0805">Transcription regulation</keyword>
<keyword evidence="12" id="KW-1185">Reference proteome</keyword>
<dbReference type="PROSITE" id="PS50045">
    <property type="entry name" value="SIGMA54_INTERACT_4"/>
    <property type="match status" value="1"/>
</dbReference>
<evidence type="ECO:0000256" key="1">
    <source>
        <dbReference type="ARBA" id="ARBA00022553"/>
    </source>
</evidence>
<dbReference type="Gene3D" id="3.40.50.300">
    <property type="entry name" value="P-loop containing nucleotide triphosphate hydrolases"/>
    <property type="match status" value="1"/>
</dbReference>
<keyword evidence="1 8" id="KW-0597">Phosphoprotein</keyword>
<evidence type="ECO:0000313" key="11">
    <source>
        <dbReference type="EMBL" id="QTC92296.1"/>
    </source>
</evidence>
<dbReference type="Pfam" id="PF00158">
    <property type="entry name" value="Sigma54_activat"/>
    <property type="match status" value="1"/>
</dbReference>
<dbReference type="SUPFAM" id="SSF52540">
    <property type="entry name" value="P-loop containing nucleoside triphosphate hydrolases"/>
    <property type="match status" value="1"/>
</dbReference>
<keyword evidence="7" id="KW-0804">Transcription</keyword>
<dbReference type="GO" id="GO:0000160">
    <property type="term" value="P:phosphorelay signal transduction system"/>
    <property type="evidence" value="ECO:0007669"/>
    <property type="project" value="UniProtKB-KW"/>
</dbReference>
<dbReference type="SUPFAM" id="SSF52172">
    <property type="entry name" value="CheY-like"/>
    <property type="match status" value="1"/>
</dbReference>
<dbReference type="GO" id="GO:0043565">
    <property type="term" value="F:sequence-specific DNA binding"/>
    <property type="evidence" value="ECO:0007669"/>
    <property type="project" value="InterPro"/>
</dbReference>
<dbReference type="InterPro" id="IPR025662">
    <property type="entry name" value="Sigma_54_int_dom_ATP-bd_1"/>
</dbReference>
<dbReference type="Proteomes" id="UP000663918">
    <property type="component" value="Chromosome"/>
</dbReference>
<dbReference type="InterPro" id="IPR025944">
    <property type="entry name" value="Sigma_54_int_dom_CS"/>
</dbReference>
<dbReference type="InterPro" id="IPR058031">
    <property type="entry name" value="AAA_lid_NorR"/>
</dbReference>
<dbReference type="PROSITE" id="PS00675">
    <property type="entry name" value="SIGMA54_INTERACT_1"/>
    <property type="match status" value="1"/>
</dbReference>
<reference evidence="11" key="1">
    <citation type="submission" date="2020-09" db="EMBL/GenBank/DDBJ databases">
        <title>Brevundimonas sp. LVF2 isolated from a puddle in Goettingen, Germany.</title>
        <authorList>
            <person name="Friedrich I."/>
            <person name="Klassen A."/>
            <person name="Hannes N."/>
            <person name="Schneider D."/>
            <person name="Hertel R."/>
            <person name="Daniel R."/>
        </authorList>
    </citation>
    <scope>NUCLEOTIDE SEQUENCE</scope>
    <source>
        <strain evidence="11">LVF2</strain>
    </source>
</reference>
<dbReference type="InterPro" id="IPR001789">
    <property type="entry name" value="Sig_transdc_resp-reg_receiver"/>
</dbReference>
<protein>
    <submittedName>
        <fullName evidence="11">Sigma-54-dependent Fis family transcriptional regulator</fullName>
    </submittedName>
</protein>
<evidence type="ECO:0000256" key="8">
    <source>
        <dbReference type="PROSITE-ProRule" id="PRU00169"/>
    </source>
</evidence>
<evidence type="ECO:0000259" key="10">
    <source>
        <dbReference type="PROSITE" id="PS50110"/>
    </source>
</evidence>
<gene>
    <name evidence="11" type="ORF">IFJ75_05220</name>
</gene>
<dbReference type="InterPro" id="IPR002078">
    <property type="entry name" value="Sigma_54_int"/>
</dbReference>
<dbReference type="AlphaFoldDB" id="A0A975C1U1"/>
<dbReference type="InterPro" id="IPR002197">
    <property type="entry name" value="HTH_Fis"/>
</dbReference>
<dbReference type="FunFam" id="3.40.50.300:FF:000006">
    <property type="entry name" value="DNA-binding transcriptional regulator NtrC"/>
    <property type="match status" value="1"/>
</dbReference>
<dbReference type="Gene3D" id="1.10.8.60">
    <property type="match status" value="1"/>
</dbReference>
<dbReference type="SUPFAM" id="SSF46689">
    <property type="entry name" value="Homeodomain-like"/>
    <property type="match status" value="1"/>
</dbReference>
<organism evidence="11 12">
    <name type="scientific">Brevundimonas goettingensis</name>
    <dbReference type="NCBI Taxonomy" id="2774190"/>
    <lineage>
        <taxon>Bacteria</taxon>
        <taxon>Pseudomonadati</taxon>
        <taxon>Pseudomonadota</taxon>
        <taxon>Alphaproteobacteria</taxon>
        <taxon>Caulobacterales</taxon>
        <taxon>Caulobacteraceae</taxon>
        <taxon>Brevundimonas</taxon>
    </lineage>
</organism>
<evidence type="ECO:0000256" key="4">
    <source>
        <dbReference type="ARBA" id="ARBA00023012"/>
    </source>
</evidence>
<evidence type="ECO:0000259" key="9">
    <source>
        <dbReference type="PROSITE" id="PS50045"/>
    </source>
</evidence>
<dbReference type="Pfam" id="PF02954">
    <property type="entry name" value="HTH_8"/>
    <property type="match status" value="1"/>
</dbReference>
<proteinExistence type="predicted"/>
<keyword evidence="3" id="KW-0067">ATP-binding</keyword>
<dbReference type="PROSITE" id="PS50110">
    <property type="entry name" value="RESPONSE_REGULATORY"/>
    <property type="match status" value="1"/>
</dbReference>
<dbReference type="PANTHER" id="PTHR32071:SF57">
    <property type="entry name" value="C4-DICARBOXYLATE TRANSPORT TRANSCRIPTIONAL REGULATORY PROTEIN DCTD"/>
    <property type="match status" value="1"/>
</dbReference>